<organism evidence="3 4">
    <name type="scientific">Lacibacter sediminis</name>
    <dbReference type="NCBI Taxonomy" id="2760713"/>
    <lineage>
        <taxon>Bacteria</taxon>
        <taxon>Pseudomonadati</taxon>
        <taxon>Bacteroidota</taxon>
        <taxon>Chitinophagia</taxon>
        <taxon>Chitinophagales</taxon>
        <taxon>Chitinophagaceae</taxon>
        <taxon>Lacibacter</taxon>
    </lineage>
</organism>
<sequence>MIPVFLQRANLNQQMQIILFDTGTRATFYPFSLTRPLSEFRCGIFTAKERWAFVLQQEVFALTENYLTNAYPFSPGEGDDFLYINASVILSNELVGELKALTSESALLRNSNLIAVRTKNRLTFPITTEQTKHCREVEGPVTVRFLHYPYDLVLANDQMIRTDIELIRSKKLSAAISSTNQLINPEQIFIEEGAEVEYCTLNASTGPIYIGKNALLMEGSMIRGPFVALENAVVKMGSKIYGATTVGKKCTVGGEIKNSIFFDYSNKAHDGYLGDAVIGSWCNIGAGASCSNVKNTAGEVKFWNPLLHQWISAGTKCGVMLGDYSKVSINASLTTGMVSGICSNILTTGLSPKFIADFTWNIHTGEKYILEKALHDIENWMQMKQQSLTNNDKQILEYIYARQT</sequence>
<dbReference type="KEGG" id="lacs:H4075_10870"/>
<dbReference type="PANTHER" id="PTHR43584:SF8">
    <property type="entry name" value="N-ACETYLMURAMATE ALPHA-1-PHOSPHATE URIDYLYLTRANSFERASE"/>
    <property type="match status" value="1"/>
</dbReference>
<dbReference type="InterPro" id="IPR023917">
    <property type="entry name" value="Bifunctiontional_GlmU_bac-type"/>
</dbReference>
<dbReference type="RefSeq" id="WP_182806535.1">
    <property type="nucleotide sequence ID" value="NZ_CP060007.1"/>
</dbReference>
<dbReference type="PANTHER" id="PTHR43584">
    <property type="entry name" value="NUCLEOTIDYL TRANSFERASE"/>
    <property type="match status" value="1"/>
</dbReference>
<dbReference type="EMBL" id="CP060007">
    <property type="protein sequence ID" value="QNA46643.1"/>
    <property type="molecule type" value="Genomic_DNA"/>
</dbReference>
<keyword evidence="1" id="KW-0808">Transferase</keyword>
<dbReference type="InterPro" id="IPR011004">
    <property type="entry name" value="Trimer_LpxA-like_sf"/>
</dbReference>
<keyword evidence="2" id="KW-0012">Acyltransferase</keyword>
<dbReference type="InterPro" id="IPR050065">
    <property type="entry name" value="GlmU-like"/>
</dbReference>
<dbReference type="Pfam" id="PF13562">
    <property type="entry name" value="NTP_transf_4"/>
    <property type="match status" value="1"/>
</dbReference>
<dbReference type="Gene3D" id="2.160.10.10">
    <property type="entry name" value="Hexapeptide repeat proteins"/>
    <property type="match status" value="1"/>
</dbReference>
<proteinExistence type="predicted"/>
<gene>
    <name evidence="3" type="ORF">H4075_10870</name>
</gene>
<protein>
    <submittedName>
        <fullName evidence="3">Glucose-1-phosphate thymidylyltransferase</fullName>
    </submittedName>
</protein>
<dbReference type="NCBIfam" id="TIGR03991">
    <property type="entry name" value="alt_bact_glmU"/>
    <property type="match status" value="1"/>
</dbReference>
<dbReference type="AlphaFoldDB" id="A0A7G5XME0"/>
<accession>A0A7G5XME0</accession>
<evidence type="ECO:0000256" key="1">
    <source>
        <dbReference type="ARBA" id="ARBA00022679"/>
    </source>
</evidence>
<keyword evidence="4" id="KW-1185">Reference proteome</keyword>
<evidence type="ECO:0000256" key="2">
    <source>
        <dbReference type="ARBA" id="ARBA00023315"/>
    </source>
</evidence>
<dbReference type="GO" id="GO:0016779">
    <property type="term" value="F:nucleotidyltransferase activity"/>
    <property type="evidence" value="ECO:0007669"/>
    <property type="project" value="UniProtKB-ARBA"/>
</dbReference>
<evidence type="ECO:0000313" key="3">
    <source>
        <dbReference type="EMBL" id="QNA46643.1"/>
    </source>
</evidence>
<dbReference type="Proteomes" id="UP000515344">
    <property type="component" value="Chromosome"/>
</dbReference>
<name>A0A7G5XME0_9BACT</name>
<dbReference type="SUPFAM" id="SSF51161">
    <property type="entry name" value="Trimeric LpxA-like enzymes"/>
    <property type="match status" value="1"/>
</dbReference>
<dbReference type="GO" id="GO:0016746">
    <property type="term" value="F:acyltransferase activity"/>
    <property type="evidence" value="ECO:0007669"/>
    <property type="project" value="UniProtKB-KW"/>
</dbReference>
<reference evidence="4" key="1">
    <citation type="submission" date="2020-08" db="EMBL/GenBank/DDBJ databases">
        <title>Lacibacter sp. S13-6-6 genome sequencing.</title>
        <authorList>
            <person name="Jin L."/>
        </authorList>
    </citation>
    <scope>NUCLEOTIDE SEQUENCE [LARGE SCALE GENOMIC DNA]</scope>
    <source>
        <strain evidence="4">S13-6-6</strain>
    </source>
</reference>
<evidence type="ECO:0000313" key="4">
    <source>
        <dbReference type="Proteomes" id="UP000515344"/>
    </source>
</evidence>